<dbReference type="Gene3D" id="1.20.5.340">
    <property type="match status" value="1"/>
</dbReference>
<dbReference type="Pfam" id="PF00386">
    <property type="entry name" value="C1q"/>
    <property type="match status" value="1"/>
</dbReference>
<feature type="domain" description="C1q" evidence="6">
    <location>
        <begin position="302"/>
        <end position="431"/>
    </location>
</feature>
<keyword evidence="8" id="KW-1185">Reference proteome</keyword>
<reference evidence="7" key="1">
    <citation type="submission" date="2022-08" db="UniProtKB">
        <authorList>
            <consortium name="EnsemblMetazoa"/>
        </authorList>
    </citation>
    <scope>IDENTIFICATION</scope>
    <source>
        <strain evidence="7">05x7-T-G4-1.051#20</strain>
    </source>
</reference>
<dbReference type="PANTHER" id="PTHR22923:SF116">
    <property type="entry name" value="C1Q DOMAIN-CONTAINING PROTEIN"/>
    <property type="match status" value="1"/>
</dbReference>
<keyword evidence="2" id="KW-0964">Secreted</keyword>
<dbReference type="PRINTS" id="PR00007">
    <property type="entry name" value="COMPLEMNTC1Q"/>
</dbReference>
<proteinExistence type="predicted"/>
<dbReference type="Gene3D" id="2.60.120.40">
    <property type="match status" value="1"/>
</dbReference>
<accession>A0A8W8NPQ7</accession>
<evidence type="ECO:0000259" key="6">
    <source>
        <dbReference type="PROSITE" id="PS50871"/>
    </source>
</evidence>
<evidence type="ECO:0000256" key="5">
    <source>
        <dbReference type="SAM" id="SignalP"/>
    </source>
</evidence>
<name>A0A8W8NPQ7_MAGGI</name>
<organism evidence="7 8">
    <name type="scientific">Magallana gigas</name>
    <name type="common">Pacific oyster</name>
    <name type="synonym">Crassostrea gigas</name>
    <dbReference type="NCBI Taxonomy" id="29159"/>
    <lineage>
        <taxon>Eukaryota</taxon>
        <taxon>Metazoa</taxon>
        <taxon>Spiralia</taxon>
        <taxon>Lophotrochozoa</taxon>
        <taxon>Mollusca</taxon>
        <taxon>Bivalvia</taxon>
        <taxon>Autobranchia</taxon>
        <taxon>Pteriomorphia</taxon>
        <taxon>Ostreida</taxon>
        <taxon>Ostreoidea</taxon>
        <taxon>Ostreidae</taxon>
        <taxon>Magallana</taxon>
    </lineage>
</organism>
<protein>
    <recommendedName>
        <fullName evidence="6">C1q domain-containing protein</fullName>
    </recommendedName>
</protein>
<dbReference type="InterPro" id="IPR001073">
    <property type="entry name" value="C1q_dom"/>
</dbReference>
<feature type="signal peptide" evidence="5">
    <location>
        <begin position="1"/>
        <end position="19"/>
    </location>
</feature>
<dbReference type="SUPFAM" id="SSF49842">
    <property type="entry name" value="TNF-like"/>
    <property type="match status" value="1"/>
</dbReference>
<evidence type="ECO:0000256" key="3">
    <source>
        <dbReference type="ARBA" id="ARBA00022729"/>
    </source>
</evidence>
<dbReference type="InterPro" id="IPR050822">
    <property type="entry name" value="Cerebellin_Synaptic_Org"/>
</dbReference>
<dbReference type="Proteomes" id="UP000005408">
    <property type="component" value="Unassembled WGS sequence"/>
</dbReference>
<evidence type="ECO:0000256" key="1">
    <source>
        <dbReference type="ARBA" id="ARBA00004613"/>
    </source>
</evidence>
<feature type="coiled-coil region" evidence="4">
    <location>
        <begin position="68"/>
        <end position="116"/>
    </location>
</feature>
<dbReference type="GO" id="GO:0005576">
    <property type="term" value="C:extracellular region"/>
    <property type="evidence" value="ECO:0007669"/>
    <property type="project" value="UniProtKB-SubCell"/>
</dbReference>
<evidence type="ECO:0000313" key="7">
    <source>
        <dbReference type="EnsemblMetazoa" id="G6796.6:cds"/>
    </source>
</evidence>
<sequence>MMSYIILGFLCVIPSICLSILTDGETQNGTLRDESVDTETDVFRQLLNQETLIRMSLVKNVHSLMKDMIEMKESMSASNKRLHDAEKEISSLKNEVQLLKTENQKFKEQAVKFQDEFRTTDSRFNEIEGNFTKVSQSQTQYERHVNDKIEDFEKNTSTILNDIKIEVRYLSVTLLDLHKHTMELNMSIPELIESRITDFTANVNRSVGDINHKLLTSKDYQEQLVYNLSALGNDQSSLMKIISDNLNNTINSIKADVEQSQKSQLKLSAAVSSLEVFRIHVPAEQLCLLEYLRDIVHVSKYVSKTSVSFTVGLTSSSSSWNGNILVFPHVVTNNGNGYNPSTGKFTAPTDGTYVFFVTVNTYGSNYIYLDIVLNGLQKVRTMSHNSANYMTGTNMAVLQLYTGNSVWVSRSSGQSYYTDSVPITTFSGFLL</sequence>
<keyword evidence="4" id="KW-0175">Coiled coil</keyword>
<dbReference type="PANTHER" id="PTHR22923">
    <property type="entry name" value="CEREBELLIN-RELATED"/>
    <property type="match status" value="1"/>
</dbReference>
<dbReference type="AlphaFoldDB" id="A0A8W8NPQ7"/>
<feature type="chain" id="PRO_5036504854" description="C1q domain-containing protein" evidence="5">
    <location>
        <begin position="20"/>
        <end position="431"/>
    </location>
</feature>
<keyword evidence="3 5" id="KW-0732">Signal</keyword>
<evidence type="ECO:0000256" key="4">
    <source>
        <dbReference type="SAM" id="Coils"/>
    </source>
</evidence>
<dbReference type="InterPro" id="IPR008983">
    <property type="entry name" value="Tumour_necrosis_fac-like_dom"/>
</dbReference>
<dbReference type="EnsemblMetazoa" id="G6796.6">
    <property type="protein sequence ID" value="G6796.6:cds"/>
    <property type="gene ID" value="G6796"/>
</dbReference>
<comment type="subcellular location">
    <subcellularLocation>
        <location evidence="1">Secreted</location>
    </subcellularLocation>
</comment>
<evidence type="ECO:0000256" key="2">
    <source>
        <dbReference type="ARBA" id="ARBA00022525"/>
    </source>
</evidence>
<evidence type="ECO:0000313" key="8">
    <source>
        <dbReference type="Proteomes" id="UP000005408"/>
    </source>
</evidence>
<dbReference type="SMART" id="SM00110">
    <property type="entry name" value="C1Q"/>
    <property type="match status" value="1"/>
</dbReference>
<dbReference type="PROSITE" id="PS50871">
    <property type="entry name" value="C1Q"/>
    <property type="match status" value="1"/>
</dbReference>